<sequence length="867" mass="94841">MTGYSIHIGLNHLDEQHYPGVPTLRAAVNDAVFWRSYAEQQGYKALSLHDGEARADAVLQALAGCAGQMQPGDILLLTYAGHGGVMPNDKPAGFDNERNDQTWCLYDRQLLDDELYEAFEAFPEGARILVISDSCHSGTITRVADTDLSRLLGKGMAAAAGARGILSRQLSDEVQERTLEKNEDAYKAIQDKYRVKKQAAGVKAAVKLLAACQDDQETLDGANNGIFTEAFMSILPDPAYATANCEMLMAAVRNRYQFPVPNFFQYGGIIDAFDYGFPFAIDIPNAATVTGHRDPILFEPATRTVAAPEQWDTLALQTPAVLLTEIEGDLKGDFAGGTDVNILSHKKTPTGTALTLEVLSMPAELGWSAAHALQTQLAALHYTVSVEPLITVNPAQREKTSREGDANNPDYIQEWPPSLLQGKVGIGWHLDDAHSQLTKARDFVLAQNAEAHVRVGHIDTGYIQHTCLPVYLNREAARSFINGEDENPAIDLIESGQDGHGLGTITLLAGYKTDKAATFGEFEGYIGGVPFAEVIPMRVSESVVIFNSNNFCEAVDYAIEQECEVISMSMAGKPSKRMARAINRAYESGIVMVTAASNCWYKGPGALLPKCVMFPAAFERVIAATGAMYNHQPYDVNFLQQSRFNITTKYMQGSWGPASRMTRALAAYTPNTPWASTVHPFVRSGGGTSSATPQVAAAAAIWIAHHRDAMEAKGYYKKGQQWKKVEAVRYALYRSAAKEAAFPEWRKYYGNGILRAYDALQVGVPDEQELKKAPEAESSIWGITQLVSSFFANRQLFRANGPKPEPEALAHELLDLLYTDPQFYGLVSTIDLGNEAGIKALVEDAAFRQKVLQSPYASPYLKETMVA</sequence>
<feature type="domain" description="Peptidase S8/S53" evidence="5">
    <location>
        <begin position="453"/>
        <end position="752"/>
    </location>
</feature>
<dbReference type="PROSITE" id="PS00138">
    <property type="entry name" value="SUBTILASE_SER"/>
    <property type="match status" value="1"/>
</dbReference>
<dbReference type="PANTHER" id="PTHR48104">
    <property type="entry name" value="METACASPASE-4"/>
    <property type="match status" value="1"/>
</dbReference>
<dbReference type="InterPro" id="IPR023828">
    <property type="entry name" value="Peptidase_S8_Ser-AS"/>
</dbReference>
<keyword evidence="3 4" id="KW-0720">Serine protease</keyword>
<protein>
    <submittedName>
        <fullName evidence="7">S8 family serine peptidase</fullName>
    </submittedName>
</protein>
<dbReference type="AlphaFoldDB" id="A0A5B2VW76"/>
<evidence type="ECO:0000313" key="8">
    <source>
        <dbReference type="Proteomes" id="UP000324611"/>
    </source>
</evidence>
<dbReference type="Pfam" id="PF00656">
    <property type="entry name" value="Peptidase_C14"/>
    <property type="match status" value="1"/>
</dbReference>
<feature type="active site" description="Charge relay system" evidence="4">
    <location>
        <position position="459"/>
    </location>
</feature>
<evidence type="ECO:0000259" key="6">
    <source>
        <dbReference type="Pfam" id="PF00656"/>
    </source>
</evidence>
<keyword evidence="1 4" id="KW-0645">Protease</keyword>
<reference evidence="7 8" key="2">
    <citation type="submission" date="2019-09" db="EMBL/GenBank/DDBJ databases">
        <authorList>
            <person name="Jin C."/>
        </authorList>
    </citation>
    <scope>NUCLEOTIDE SEQUENCE [LARGE SCALE GENOMIC DNA]</scope>
    <source>
        <strain evidence="7 8">BN140078</strain>
    </source>
</reference>
<proteinExistence type="inferred from homology"/>
<dbReference type="InterPro" id="IPR011600">
    <property type="entry name" value="Pept_C14_caspase"/>
</dbReference>
<evidence type="ECO:0000256" key="1">
    <source>
        <dbReference type="ARBA" id="ARBA00022670"/>
    </source>
</evidence>
<feature type="active site" description="Charge relay system" evidence="4">
    <location>
        <position position="689"/>
    </location>
</feature>
<evidence type="ECO:0000313" key="7">
    <source>
        <dbReference type="EMBL" id="KAA2243561.1"/>
    </source>
</evidence>
<dbReference type="CDD" id="cd00306">
    <property type="entry name" value="Peptidases_S8_S53"/>
    <property type="match status" value="1"/>
</dbReference>
<keyword evidence="8" id="KW-1185">Reference proteome</keyword>
<dbReference type="GO" id="GO:0004197">
    <property type="term" value="F:cysteine-type endopeptidase activity"/>
    <property type="evidence" value="ECO:0007669"/>
    <property type="project" value="InterPro"/>
</dbReference>
<dbReference type="RefSeq" id="WP_149838436.1">
    <property type="nucleotide sequence ID" value="NZ_VUOC01000002.1"/>
</dbReference>
<dbReference type="Gene3D" id="3.40.50.1460">
    <property type="match status" value="1"/>
</dbReference>
<evidence type="ECO:0000259" key="5">
    <source>
        <dbReference type="Pfam" id="PF00082"/>
    </source>
</evidence>
<dbReference type="GO" id="GO:0006508">
    <property type="term" value="P:proteolysis"/>
    <property type="evidence" value="ECO:0007669"/>
    <property type="project" value="UniProtKB-KW"/>
</dbReference>
<dbReference type="GO" id="GO:0004252">
    <property type="term" value="F:serine-type endopeptidase activity"/>
    <property type="evidence" value="ECO:0007669"/>
    <property type="project" value="UniProtKB-UniRule"/>
</dbReference>
<keyword evidence="2 4" id="KW-0378">Hydrolase</keyword>
<name>A0A5B2VW76_9BACT</name>
<dbReference type="EMBL" id="VUOC01000002">
    <property type="protein sequence ID" value="KAA2243561.1"/>
    <property type="molecule type" value="Genomic_DNA"/>
</dbReference>
<dbReference type="Gene3D" id="3.40.50.200">
    <property type="entry name" value="Peptidase S8/S53 domain"/>
    <property type="match status" value="1"/>
</dbReference>
<dbReference type="PROSITE" id="PS51892">
    <property type="entry name" value="SUBTILASE"/>
    <property type="match status" value="1"/>
</dbReference>
<dbReference type="Proteomes" id="UP000324611">
    <property type="component" value="Unassembled WGS sequence"/>
</dbReference>
<dbReference type="GO" id="GO:0005737">
    <property type="term" value="C:cytoplasm"/>
    <property type="evidence" value="ECO:0007669"/>
    <property type="project" value="TreeGrafter"/>
</dbReference>
<evidence type="ECO:0000256" key="2">
    <source>
        <dbReference type="ARBA" id="ARBA00022801"/>
    </source>
</evidence>
<dbReference type="InterPro" id="IPR000209">
    <property type="entry name" value="Peptidase_S8/S53_dom"/>
</dbReference>
<feature type="domain" description="Peptidase C14 caspase" evidence="6">
    <location>
        <begin position="16"/>
        <end position="254"/>
    </location>
</feature>
<comment type="caution">
    <text evidence="7">The sequence shown here is derived from an EMBL/GenBank/DDBJ whole genome shotgun (WGS) entry which is preliminary data.</text>
</comment>
<dbReference type="InterPro" id="IPR036852">
    <property type="entry name" value="Peptidase_S8/S53_dom_sf"/>
</dbReference>
<dbReference type="PANTHER" id="PTHR48104:SF30">
    <property type="entry name" value="METACASPASE-1"/>
    <property type="match status" value="1"/>
</dbReference>
<comment type="similarity">
    <text evidence="4">Belongs to the peptidase S8 family.</text>
</comment>
<accession>A0A5B2VW76</accession>
<feature type="active site" description="Charge relay system" evidence="4">
    <location>
        <position position="500"/>
    </location>
</feature>
<reference evidence="7 8" key="1">
    <citation type="submission" date="2019-09" db="EMBL/GenBank/DDBJ databases">
        <title>Chitinophaga ginsengihumi sp. nov., isolated from soil of ginseng rhizosphere.</title>
        <authorList>
            <person name="Lee J."/>
        </authorList>
    </citation>
    <scope>NUCLEOTIDE SEQUENCE [LARGE SCALE GENOMIC DNA]</scope>
    <source>
        <strain evidence="7 8">BN140078</strain>
    </source>
</reference>
<gene>
    <name evidence="7" type="ORF">F0L74_13800</name>
</gene>
<organism evidence="7 8">
    <name type="scientific">Chitinophaga agrisoli</name>
    <dbReference type="NCBI Taxonomy" id="2607653"/>
    <lineage>
        <taxon>Bacteria</taxon>
        <taxon>Pseudomonadati</taxon>
        <taxon>Bacteroidota</taxon>
        <taxon>Chitinophagia</taxon>
        <taxon>Chitinophagales</taxon>
        <taxon>Chitinophagaceae</taxon>
        <taxon>Chitinophaga</taxon>
    </lineage>
</organism>
<evidence type="ECO:0000256" key="3">
    <source>
        <dbReference type="ARBA" id="ARBA00022825"/>
    </source>
</evidence>
<dbReference type="InterPro" id="IPR050452">
    <property type="entry name" value="Metacaspase"/>
</dbReference>
<dbReference type="Pfam" id="PF00082">
    <property type="entry name" value="Peptidase_S8"/>
    <property type="match status" value="1"/>
</dbReference>
<dbReference type="SUPFAM" id="SSF52743">
    <property type="entry name" value="Subtilisin-like"/>
    <property type="match status" value="1"/>
</dbReference>
<evidence type="ECO:0000256" key="4">
    <source>
        <dbReference type="PROSITE-ProRule" id="PRU01240"/>
    </source>
</evidence>